<dbReference type="PANTHER" id="PTHR46060">
    <property type="entry name" value="MARINER MOS1 TRANSPOSASE-LIKE PROTEIN"/>
    <property type="match status" value="1"/>
</dbReference>
<keyword evidence="2" id="KW-1185">Reference proteome</keyword>
<evidence type="ECO:0008006" key="3">
    <source>
        <dbReference type="Google" id="ProtNLM"/>
    </source>
</evidence>
<organism evidence="1 2">
    <name type="scientific">Trichonephila clavipes</name>
    <name type="common">Golden silk orbweaver</name>
    <name type="synonym">Nephila clavipes</name>
    <dbReference type="NCBI Taxonomy" id="2585209"/>
    <lineage>
        <taxon>Eukaryota</taxon>
        <taxon>Metazoa</taxon>
        <taxon>Ecdysozoa</taxon>
        <taxon>Arthropoda</taxon>
        <taxon>Chelicerata</taxon>
        <taxon>Arachnida</taxon>
        <taxon>Araneae</taxon>
        <taxon>Araneomorphae</taxon>
        <taxon>Entelegynae</taxon>
        <taxon>Araneoidea</taxon>
        <taxon>Nephilidae</taxon>
        <taxon>Trichonephila</taxon>
    </lineage>
</organism>
<dbReference type="Gene3D" id="3.30.420.10">
    <property type="entry name" value="Ribonuclease H-like superfamily/Ribonuclease H"/>
    <property type="match status" value="1"/>
</dbReference>
<dbReference type="GO" id="GO:0003676">
    <property type="term" value="F:nucleic acid binding"/>
    <property type="evidence" value="ECO:0007669"/>
    <property type="project" value="InterPro"/>
</dbReference>
<name>A0A8X6VBC5_TRICX</name>
<evidence type="ECO:0000313" key="2">
    <source>
        <dbReference type="Proteomes" id="UP000887159"/>
    </source>
</evidence>
<dbReference type="InterPro" id="IPR036397">
    <property type="entry name" value="RNaseH_sf"/>
</dbReference>
<dbReference type="AlphaFoldDB" id="A0A8X6VBC5"/>
<sequence>MSVWWNVQGIIHWEALQLNQTIIAVSYCLQLERLHPNLVAKRRGLVNRGGVILYDDNTRPHAAVITRQR</sequence>
<gene>
    <name evidence="1" type="ORF">TNCV_259511</name>
</gene>
<comment type="caution">
    <text evidence="1">The sequence shown here is derived from an EMBL/GenBank/DDBJ whole genome shotgun (WGS) entry which is preliminary data.</text>
</comment>
<dbReference type="InterPro" id="IPR052709">
    <property type="entry name" value="Transposase-MT_Hybrid"/>
</dbReference>
<dbReference type="Pfam" id="PF01359">
    <property type="entry name" value="Transposase_1"/>
    <property type="match status" value="1"/>
</dbReference>
<dbReference type="Proteomes" id="UP000887159">
    <property type="component" value="Unassembled WGS sequence"/>
</dbReference>
<dbReference type="PANTHER" id="PTHR46060:SF1">
    <property type="entry name" value="MARINER MOS1 TRANSPOSASE-LIKE PROTEIN"/>
    <property type="match status" value="1"/>
</dbReference>
<evidence type="ECO:0000313" key="1">
    <source>
        <dbReference type="EMBL" id="GFX99914.1"/>
    </source>
</evidence>
<protein>
    <recommendedName>
        <fullName evidence="3">Histone-lysine N-methyltransferase SETMAR</fullName>
    </recommendedName>
</protein>
<accession>A0A8X6VBC5</accession>
<dbReference type="InterPro" id="IPR001888">
    <property type="entry name" value="Transposase_1"/>
</dbReference>
<reference evidence="1" key="1">
    <citation type="submission" date="2020-08" db="EMBL/GenBank/DDBJ databases">
        <title>Multicomponent nature underlies the extraordinary mechanical properties of spider dragline silk.</title>
        <authorList>
            <person name="Kono N."/>
            <person name="Nakamura H."/>
            <person name="Mori M."/>
            <person name="Yoshida Y."/>
            <person name="Ohtoshi R."/>
            <person name="Malay A.D."/>
            <person name="Moran D.A.P."/>
            <person name="Tomita M."/>
            <person name="Numata K."/>
            <person name="Arakawa K."/>
        </authorList>
    </citation>
    <scope>NUCLEOTIDE SEQUENCE</scope>
</reference>
<dbReference type="EMBL" id="BMAU01021215">
    <property type="protein sequence ID" value="GFX99914.1"/>
    <property type="molecule type" value="Genomic_DNA"/>
</dbReference>
<proteinExistence type="predicted"/>